<dbReference type="PROSITE" id="PS00134">
    <property type="entry name" value="TRYPSIN_HIS"/>
    <property type="match status" value="1"/>
</dbReference>
<dbReference type="InterPro" id="IPR043504">
    <property type="entry name" value="Peptidase_S1_PA_chymotrypsin"/>
</dbReference>
<evidence type="ECO:0000256" key="2">
    <source>
        <dbReference type="ARBA" id="ARBA00023157"/>
    </source>
</evidence>
<dbReference type="CDD" id="cd00190">
    <property type="entry name" value="Tryp_SPc"/>
    <property type="match status" value="1"/>
</dbReference>
<reference evidence="5" key="1">
    <citation type="submission" date="2022-07" db="EMBL/GenBank/DDBJ databases">
        <title>Phylogenomic reconstructions and comparative analyses of Kickxellomycotina fungi.</title>
        <authorList>
            <person name="Reynolds N.K."/>
            <person name="Stajich J.E."/>
            <person name="Barry K."/>
            <person name="Grigoriev I.V."/>
            <person name="Crous P."/>
            <person name="Smith M.E."/>
        </authorList>
    </citation>
    <scope>NUCLEOTIDE SEQUENCE</scope>
    <source>
        <strain evidence="5">BCRC 34489</strain>
    </source>
</reference>
<comment type="similarity">
    <text evidence="1">Belongs to the peptidase S1 family.</text>
</comment>
<dbReference type="Proteomes" id="UP001140172">
    <property type="component" value="Unassembled WGS sequence"/>
</dbReference>
<sequence length="289" mass="30731">MKLFNSSASILLTMALSSSAFLRINNGGWGGNRKRIIGGFSLADNGAPYLVHLTFAGPTGDYVCGGTLIAPNLVLTAAHCVINVEGVQYPVQNTTIGYGSDKISKQKFINPTDILVHPNYTPLNDTALGTNDIAIMSLPALHMDNTTNYITIYNKDLQAGDEAIALGWGTTTPDHDPESMPDELKGTVVTIGDTATCKEMDPAYDSPNGDEICTLNKYHPGNSSCQADSGTGLIVRSGDVYYLAGLTSEGGSPDGNICGDAKGYVMYTNVKSHLDFIEWATGIDGKKFM</sequence>
<keyword evidence="6" id="KW-1185">Reference proteome</keyword>
<dbReference type="Gene3D" id="2.40.10.10">
    <property type="entry name" value="Trypsin-like serine proteases"/>
    <property type="match status" value="1"/>
</dbReference>
<dbReference type="PROSITE" id="PS50240">
    <property type="entry name" value="TRYPSIN_DOM"/>
    <property type="match status" value="1"/>
</dbReference>
<dbReference type="GO" id="GO:0006508">
    <property type="term" value="P:proteolysis"/>
    <property type="evidence" value="ECO:0007669"/>
    <property type="project" value="InterPro"/>
</dbReference>
<feature type="chain" id="PRO_5040811427" description="Peptidase S1 domain-containing protein" evidence="3">
    <location>
        <begin position="21"/>
        <end position="289"/>
    </location>
</feature>
<evidence type="ECO:0000313" key="6">
    <source>
        <dbReference type="Proteomes" id="UP001140172"/>
    </source>
</evidence>
<proteinExistence type="inferred from homology"/>
<feature type="domain" description="Peptidase S1" evidence="4">
    <location>
        <begin position="36"/>
        <end position="279"/>
    </location>
</feature>
<evidence type="ECO:0000259" key="4">
    <source>
        <dbReference type="PROSITE" id="PS50240"/>
    </source>
</evidence>
<feature type="signal peptide" evidence="3">
    <location>
        <begin position="1"/>
        <end position="20"/>
    </location>
</feature>
<dbReference type="InterPro" id="IPR009003">
    <property type="entry name" value="Peptidase_S1_PA"/>
</dbReference>
<dbReference type="GO" id="GO:0004252">
    <property type="term" value="F:serine-type endopeptidase activity"/>
    <property type="evidence" value="ECO:0007669"/>
    <property type="project" value="InterPro"/>
</dbReference>
<dbReference type="EMBL" id="JANBUM010000184">
    <property type="protein sequence ID" value="KAJ2782161.1"/>
    <property type="molecule type" value="Genomic_DNA"/>
</dbReference>
<dbReference type="OrthoDB" id="6380398at2759"/>
<dbReference type="PRINTS" id="PR00722">
    <property type="entry name" value="CHYMOTRYPSIN"/>
</dbReference>
<name>A0A9W8HF25_9FUNG</name>
<organism evidence="5 6">
    <name type="scientific">Coemansia interrupta</name>
    <dbReference type="NCBI Taxonomy" id="1126814"/>
    <lineage>
        <taxon>Eukaryota</taxon>
        <taxon>Fungi</taxon>
        <taxon>Fungi incertae sedis</taxon>
        <taxon>Zoopagomycota</taxon>
        <taxon>Kickxellomycotina</taxon>
        <taxon>Kickxellomycetes</taxon>
        <taxon>Kickxellales</taxon>
        <taxon>Kickxellaceae</taxon>
        <taxon>Coemansia</taxon>
    </lineage>
</organism>
<comment type="caution">
    <text evidence="5">The sequence shown here is derived from an EMBL/GenBank/DDBJ whole genome shotgun (WGS) entry which is preliminary data.</text>
</comment>
<evidence type="ECO:0000256" key="1">
    <source>
        <dbReference type="ARBA" id="ARBA00007664"/>
    </source>
</evidence>
<keyword evidence="2" id="KW-1015">Disulfide bond</keyword>
<dbReference type="InterPro" id="IPR001254">
    <property type="entry name" value="Trypsin_dom"/>
</dbReference>
<evidence type="ECO:0000256" key="3">
    <source>
        <dbReference type="SAM" id="SignalP"/>
    </source>
</evidence>
<dbReference type="Pfam" id="PF00089">
    <property type="entry name" value="Trypsin"/>
    <property type="match status" value="1"/>
</dbReference>
<protein>
    <recommendedName>
        <fullName evidence="4">Peptidase S1 domain-containing protein</fullName>
    </recommendedName>
</protein>
<dbReference type="SMART" id="SM00020">
    <property type="entry name" value="Tryp_SPc"/>
    <property type="match status" value="1"/>
</dbReference>
<dbReference type="AlphaFoldDB" id="A0A9W8HF25"/>
<dbReference type="SUPFAM" id="SSF50494">
    <property type="entry name" value="Trypsin-like serine proteases"/>
    <property type="match status" value="1"/>
</dbReference>
<dbReference type="InterPro" id="IPR001314">
    <property type="entry name" value="Peptidase_S1A"/>
</dbReference>
<dbReference type="InterPro" id="IPR050430">
    <property type="entry name" value="Peptidase_S1"/>
</dbReference>
<dbReference type="PANTHER" id="PTHR24276">
    <property type="entry name" value="POLYSERASE-RELATED"/>
    <property type="match status" value="1"/>
</dbReference>
<gene>
    <name evidence="5" type="ORF">GGI15_003003</name>
</gene>
<dbReference type="InterPro" id="IPR018114">
    <property type="entry name" value="TRYPSIN_HIS"/>
</dbReference>
<dbReference type="PANTHER" id="PTHR24276:SF98">
    <property type="entry name" value="FI18310P1-RELATED"/>
    <property type="match status" value="1"/>
</dbReference>
<evidence type="ECO:0000313" key="5">
    <source>
        <dbReference type="EMBL" id="KAJ2782161.1"/>
    </source>
</evidence>
<accession>A0A9W8HF25</accession>
<keyword evidence="3" id="KW-0732">Signal</keyword>